<evidence type="ECO:0000313" key="2">
    <source>
        <dbReference type="Proteomes" id="UP000053470"/>
    </source>
</evidence>
<gene>
    <name evidence="1" type="ORF">RSIPO_04055</name>
</gene>
<dbReference type="Proteomes" id="UP000053470">
    <property type="component" value="Unassembled WGS sequence"/>
</dbReference>
<dbReference type="RefSeq" id="WP_003264974.1">
    <property type="nucleotide sequence ID" value="NZ_LN651281.1"/>
</dbReference>
<accession>A0A7U7JEC1</accession>
<dbReference type="AlphaFoldDB" id="A0A7U7JEC1"/>
<reference evidence="1" key="1">
    <citation type="submission" date="2014-11" db="EMBL/GenBank/DDBJ databases">
        <authorList>
            <person name="Genoscope - CEA"/>
        </authorList>
    </citation>
    <scope>NUCLEOTIDE SEQUENCE</scope>
    <source>
        <strain evidence="1">IPO1609</strain>
    </source>
</reference>
<protein>
    <submittedName>
        <fullName evidence="1">Uncharacterized protein</fullName>
    </submittedName>
</protein>
<reference evidence="1" key="2">
    <citation type="submission" date="2022-04" db="EMBL/GenBank/DDBJ databases">
        <title>Genomic draft of R. solanacearum strain IPO1609, a phylotype IIB1/biovar 2/race 3 strain isolated from potato in Europe.</title>
        <authorList>
            <person name="Boucher C."/>
            <person name="Carrere S."/>
            <person name="Dossat C."/>
            <person name="Elbaz M."/>
            <person name="Genin S."/>
            <person name="Gouzy J."/>
            <person name="Prior P."/>
            <person name="Segurens B."/>
            <person name="Wincker P."/>
        </authorList>
    </citation>
    <scope>NUCLEOTIDE SEQUENCE</scope>
    <source>
        <strain evidence="1">IPO1609</strain>
    </source>
</reference>
<organism evidence="1 2">
    <name type="scientific">Ralstonia solanacearum IPO1609</name>
    <dbReference type="NCBI Taxonomy" id="564066"/>
    <lineage>
        <taxon>Bacteria</taxon>
        <taxon>Pseudomonadati</taxon>
        <taxon>Pseudomonadota</taxon>
        <taxon>Betaproteobacteria</taxon>
        <taxon>Burkholderiales</taxon>
        <taxon>Burkholderiaceae</taxon>
        <taxon>Ralstonia</taxon>
        <taxon>Ralstonia solanacearum species complex</taxon>
    </lineage>
</organism>
<evidence type="ECO:0000313" key="1">
    <source>
        <dbReference type="EMBL" id="CEJ17359.1"/>
    </source>
</evidence>
<name>A0A7U7JEC1_RALSL</name>
<proteinExistence type="predicted"/>
<sequence>MHDFIDTRSWPIVYLHMPTQVADTDADDRLAEIRALYARAEPFVLLMDGEELPRHSPRFVSTYVQWSRENAAQLHHCVGAIRIEADTALRQAHEAKARAWNGSGHAPYPFLVAAALDDAQTRARALLAAPVPRAPTVAASRDARRSP</sequence>
<keyword evidence="2" id="KW-1185">Reference proteome</keyword>
<dbReference type="EMBL" id="LN651281">
    <property type="protein sequence ID" value="CEJ17359.1"/>
    <property type="molecule type" value="Genomic_DNA"/>
</dbReference>